<reference evidence="1 2" key="1">
    <citation type="submission" date="2020-08" db="EMBL/GenBank/DDBJ databases">
        <title>Sequencing the genomes of 1000 actinobacteria strains.</title>
        <authorList>
            <person name="Klenk H.-P."/>
        </authorList>
    </citation>
    <scope>NUCLEOTIDE SEQUENCE [LARGE SCALE GENOMIC DNA]</scope>
    <source>
        <strain evidence="1 2">DSM 45886</strain>
    </source>
</reference>
<evidence type="ECO:0000313" key="2">
    <source>
        <dbReference type="Proteomes" id="UP000578819"/>
    </source>
</evidence>
<organism evidence="1 2">
    <name type="scientific">Micromonospora polyrhachis</name>
    <dbReference type="NCBI Taxonomy" id="1282883"/>
    <lineage>
        <taxon>Bacteria</taxon>
        <taxon>Bacillati</taxon>
        <taxon>Actinomycetota</taxon>
        <taxon>Actinomycetes</taxon>
        <taxon>Micromonosporales</taxon>
        <taxon>Micromonosporaceae</taxon>
        <taxon>Micromonospora</taxon>
    </lineage>
</organism>
<keyword evidence="2" id="KW-1185">Reference proteome</keyword>
<comment type="caution">
    <text evidence="1">The sequence shown here is derived from an EMBL/GenBank/DDBJ whole genome shotgun (WGS) entry which is preliminary data.</text>
</comment>
<dbReference type="RefSeq" id="WP_184537689.1">
    <property type="nucleotide sequence ID" value="NZ_JACHJW010000001.1"/>
</dbReference>
<name>A0A7W7WSD0_9ACTN</name>
<accession>A0A7W7WSD0</accession>
<dbReference type="AlphaFoldDB" id="A0A7W7WSD0"/>
<sequence length="87" mass="9438">MDRYYRTAGSTRLSQQAAATEAYQGMMGASLNAEGAVHTVTVALAQNFSEMRFILSGMVSGDYAAVQARTGRDAQTLRNVCDANRQR</sequence>
<gene>
    <name evidence="1" type="ORF">FHR38_005597</name>
</gene>
<evidence type="ECO:0000313" key="1">
    <source>
        <dbReference type="EMBL" id="MBB4961864.1"/>
    </source>
</evidence>
<proteinExistence type="predicted"/>
<dbReference type="Proteomes" id="UP000578819">
    <property type="component" value="Unassembled WGS sequence"/>
</dbReference>
<protein>
    <submittedName>
        <fullName evidence="1">Uncharacterized protein</fullName>
    </submittedName>
</protein>
<dbReference type="EMBL" id="JACHJW010000001">
    <property type="protein sequence ID" value="MBB4961864.1"/>
    <property type="molecule type" value="Genomic_DNA"/>
</dbReference>